<evidence type="ECO:0000313" key="3">
    <source>
        <dbReference type="Proteomes" id="UP000321863"/>
    </source>
</evidence>
<gene>
    <name evidence="2" type="ORF">CHA01nite_34640</name>
</gene>
<feature type="chain" id="PRO_5022081010" evidence="1">
    <location>
        <begin position="26"/>
        <end position="193"/>
    </location>
</feature>
<accession>A0A511YRA1</accession>
<dbReference type="EMBL" id="BJYJ01000031">
    <property type="protein sequence ID" value="GEN77724.1"/>
    <property type="molecule type" value="Genomic_DNA"/>
</dbReference>
<organism evidence="2 3">
    <name type="scientific">Chryseobacterium hagamense</name>
    <dbReference type="NCBI Taxonomy" id="395935"/>
    <lineage>
        <taxon>Bacteria</taxon>
        <taxon>Pseudomonadati</taxon>
        <taxon>Bacteroidota</taxon>
        <taxon>Flavobacteriia</taxon>
        <taxon>Flavobacteriales</taxon>
        <taxon>Weeksellaceae</taxon>
        <taxon>Chryseobacterium group</taxon>
        <taxon>Chryseobacterium</taxon>
    </lineage>
</organism>
<name>A0A511YRA1_9FLAO</name>
<dbReference type="AlphaFoldDB" id="A0A511YRA1"/>
<sequence length="193" mass="20691">MIKILMKLKTKYILPLLLAGNFINAQVSIGKQGLSGGSSILEFAGMTQTFAPEDMETSNIRGIILPSVVASPVFTPVNPSTNHPQNGTFLLDRQTSKVRMFENGNWIDMTDSGNVSSLIPVAGTETGNGVIVGAASSSSKGVLVLESATKAMILPHIKNPHLTVKSPYPGMMCFDTVSKSVAVFDGNKWSYWK</sequence>
<dbReference type="Proteomes" id="UP000321863">
    <property type="component" value="Unassembled WGS sequence"/>
</dbReference>
<feature type="signal peptide" evidence="1">
    <location>
        <begin position="1"/>
        <end position="25"/>
    </location>
</feature>
<evidence type="ECO:0000313" key="2">
    <source>
        <dbReference type="EMBL" id="GEN77724.1"/>
    </source>
</evidence>
<reference evidence="2 3" key="1">
    <citation type="submission" date="2019-07" db="EMBL/GenBank/DDBJ databases">
        <title>Whole genome shotgun sequence of Chryseobacterium hagamense NBRC 105253.</title>
        <authorList>
            <person name="Hosoyama A."/>
            <person name="Uohara A."/>
            <person name="Ohji S."/>
            <person name="Ichikawa N."/>
        </authorList>
    </citation>
    <scope>NUCLEOTIDE SEQUENCE [LARGE SCALE GENOMIC DNA]</scope>
    <source>
        <strain evidence="2 3">NBRC 105253</strain>
    </source>
</reference>
<keyword evidence="1" id="KW-0732">Signal</keyword>
<proteinExistence type="predicted"/>
<protein>
    <submittedName>
        <fullName evidence="2">Uncharacterized protein</fullName>
    </submittedName>
</protein>
<evidence type="ECO:0000256" key="1">
    <source>
        <dbReference type="SAM" id="SignalP"/>
    </source>
</evidence>
<keyword evidence="3" id="KW-1185">Reference proteome</keyword>
<comment type="caution">
    <text evidence="2">The sequence shown here is derived from an EMBL/GenBank/DDBJ whole genome shotgun (WGS) entry which is preliminary data.</text>
</comment>